<dbReference type="Proteomes" id="UP000245609">
    <property type="component" value="Unassembled WGS sequence"/>
</dbReference>
<evidence type="ECO:0000256" key="8">
    <source>
        <dbReference type="ARBA" id="ARBA00023136"/>
    </source>
</evidence>
<feature type="transmembrane region" description="Helical" evidence="10">
    <location>
        <begin position="39"/>
        <end position="59"/>
    </location>
</feature>
<dbReference type="STRING" id="133381.A0A2T9ZJW8"/>
<name>A0A2T9ZJW8_9FUNG</name>
<dbReference type="InterPro" id="IPR036028">
    <property type="entry name" value="SH3-like_dom_sf"/>
</dbReference>
<gene>
    <name evidence="12" type="ORF">BB560_000566</name>
</gene>
<dbReference type="OrthoDB" id="5983572at2759"/>
<keyword evidence="3 9" id="KW-0728">SH3 domain</keyword>
<dbReference type="PROSITE" id="PS51257">
    <property type="entry name" value="PROKAR_LIPOPROTEIN"/>
    <property type="match status" value="1"/>
</dbReference>
<keyword evidence="8 10" id="KW-0472">Membrane</keyword>
<dbReference type="CDD" id="cd11855">
    <property type="entry name" value="SH3_Sho1p"/>
    <property type="match status" value="1"/>
</dbReference>
<feature type="transmembrane region" description="Helical" evidence="10">
    <location>
        <begin position="71"/>
        <end position="89"/>
    </location>
</feature>
<accession>A0A2T9ZJW8</accession>
<dbReference type="SUPFAM" id="SSF50044">
    <property type="entry name" value="SH3-domain"/>
    <property type="match status" value="1"/>
</dbReference>
<evidence type="ECO:0000256" key="10">
    <source>
        <dbReference type="SAM" id="Phobius"/>
    </source>
</evidence>
<dbReference type="SMART" id="SM00326">
    <property type="entry name" value="SH3"/>
    <property type="match status" value="1"/>
</dbReference>
<keyword evidence="5 10" id="KW-0812">Transmembrane</keyword>
<feature type="transmembrane region" description="Helical" evidence="10">
    <location>
        <begin position="95"/>
        <end position="115"/>
    </location>
</feature>
<keyword evidence="7" id="KW-0346">Stress response</keyword>
<evidence type="ECO:0000256" key="2">
    <source>
        <dbReference type="ARBA" id="ARBA00009739"/>
    </source>
</evidence>
<evidence type="ECO:0000256" key="1">
    <source>
        <dbReference type="ARBA" id="ARBA00004651"/>
    </source>
</evidence>
<evidence type="ECO:0000256" key="9">
    <source>
        <dbReference type="PROSITE-ProRule" id="PRU00192"/>
    </source>
</evidence>
<comment type="caution">
    <text evidence="12">The sequence shown here is derived from an EMBL/GenBank/DDBJ whole genome shotgun (WGS) entry which is preliminary data.</text>
</comment>
<evidence type="ECO:0000313" key="12">
    <source>
        <dbReference type="EMBL" id="PVV04913.1"/>
    </source>
</evidence>
<evidence type="ECO:0000256" key="4">
    <source>
        <dbReference type="ARBA" id="ARBA00022475"/>
    </source>
</evidence>
<dbReference type="Gene3D" id="2.30.30.40">
    <property type="entry name" value="SH3 Domains"/>
    <property type="match status" value="1"/>
</dbReference>
<evidence type="ECO:0000256" key="5">
    <source>
        <dbReference type="ARBA" id="ARBA00022692"/>
    </source>
</evidence>
<keyword evidence="4" id="KW-1003">Cell membrane</keyword>
<organism evidence="12 13">
    <name type="scientific">Smittium megazygosporum</name>
    <dbReference type="NCBI Taxonomy" id="133381"/>
    <lineage>
        <taxon>Eukaryota</taxon>
        <taxon>Fungi</taxon>
        <taxon>Fungi incertae sedis</taxon>
        <taxon>Zoopagomycota</taxon>
        <taxon>Kickxellomycotina</taxon>
        <taxon>Harpellomycetes</taxon>
        <taxon>Harpellales</taxon>
        <taxon>Legeriomycetaceae</taxon>
        <taxon>Smittium</taxon>
    </lineage>
</organism>
<dbReference type="EMBL" id="MBFS01000064">
    <property type="protein sequence ID" value="PVV04913.1"/>
    <property type="molecule type" value="Genomic_DNA"/>
</dbReference>
<evidence type="ECO:0000256" key="6">
    <source>
        <dbReference type="ARBA" id="ARBA00022989"/>
    </source>
</evidence>
<evidence type="ECO:0000259" key="11">
    <source>
        <dbReference type="PROSITE" id="PS50002"/>
    </source>
</evidence>
<feature type="domain" description="SH3" evidence="11">
    <location>
        <begin position="163"/>
        <end position="217"/>
    </location>
</feature>
<sequence length="217" mass="24205">MRTLKSIPSYSYGNYLLLVLGLILSIVGCILQRDNIINITIALIALVGLYAIFLGYVLYKNLIYMFRLVILAYNVFFMSILFGNINFYITASIPTLQILSSGLLLIFCSLFAWTITIGMEQKDNISQIGSVSYIQNPRKYTTSLISQSIRSPHSSTANNVGIPVVLRCVALYSYEASEDDPTEMSFVKGEILDILDNSGKWWQARRADGAIGIVPSF</sequence>
<keyword evidence="6 10" id="KW-1133">Transmembrane helix</keyword>
<evidence type="ECO:0000313" key="13">
    <source>
        <dbReference type="Proteomes" id="UP000245609"/>
    </source>
</evidence>
<proteinExistence type="inferred from homology"/>
<comment type="similarity">
    <text evidence="2">Belongs to the SHO1 family.</text>
</comment>
<dbReference type="PRINTS" id="PR00452">
    <property type="entry name" value="SH3DOMAIN"/>
</dbReference>
<protein>
    <recommendedName>
        <fullName evidence="11">SH3 domain-containing protein</fullName>
    </recommendedName>
</protein>
<dbReference type="Pfam" id="PF00018">
    <property type="entry name" value="SH3_1"/>
    <property type="match status" value="1"/>
</dbReference>
<dbReference type="PROSITE" id="PS50002">
    <property type="entry name" value="SH3"/>
    <property type="match status" value="1"/>
</dbReference>
<reference evidence="12 13" key="1">
    <citation type="journal article" date="2018" name="MBio">
        <title>Comparative Genomics Reveals the Core Gene Toolbox for the Fungus-Insect Symbiosis.</title>
        <authorList>
            <person name="Wang Y."/>
            <person name="Stata M."/>
            <person name="Wang W."/>
            <person name="Stajich J.E."/>
            <person name="White M.M."/>
            <person name="Moncalvo J.M."/>
        </authorList>
    </citation>
    <scope>NUCLEOTIDE SEQUENCE [LARGE SCALE GENOMIC DNA]</scope>
    <source>
        <strain evidence="12 13">SC-DP-2</strain>
    </source>
</reference>
<evidence type="ECO:0000256" key="3">
    <source>
        <dbReference type="ARBA" id="ARBA00022443"/>
    </source>
</evidence>
<comment type="subcellular location">
    <subcellularLocation>
        <location evidence="1">Cell membrane</location>
        <topology evidence="1">Multi-pass membrane protein</topology>
    </subcellularLocation>
</comment>
<feature type="transmembrane region" description="Helical" evidence="10">
    <location>
        <begin position="12"/>
        <end position="33"/>
    </location>
</feature>
<keyword evidence="13" id="KW-1185">Reference proteome</keyword>
<evidence type="ECO:0000256" key="7">
    <source>
        <dbReference type="ARBA" id="ARBA00023016"/>
    </source>
</evidence>
<dbReference type="InterPro" id="IPR001452">
    <property type="entry name" value="SH3_domain"/>
</dbReference>
<dbReference type="AlphaFoldDB" id="A0A2T9ZJW8"/>
<dbReference type="GO" id="GO:0005886">
    <property type="term" value="C:plasma membrane"/>
    <property type="evidence" value="ECO:0007669"/>
    <property type="project" value="UniProtKB-SubCell"/>
</dbReference>
<dbReference type="InterPro" id="IPR035522">
    <property type="entry name" value="Sho1_SH3"/>
</dbReference>